<gene>
    <name evidence="3" type="ORF">NMOB1V02_LOCUS11577</name>
</gene>
<evidence type="ECO:0000256" key="1">
    <source>
        <dbReference type="PIRSR" id="PIRSR001221-1"/>
    </source>
</evidence>
<accession>A0A7R9C1J9</accession>
<feature type="active site" description="Acyl-ester intermediate" evidence="1">
    <location>
        <position position="221"/>
    </location>
</feature>
<reference evidence="3" key="1">
    <citation type="submission" date="2020-11" db="EMBL/GenBank/DDBJ databases">
        <authorList>
            <person name="Tran Van P."/>
        </authorList>
    </citation>
    <scope>NUCLEOTIDE SEQUENCE</scope>
</reference>
<dbReference type="OrthoDB" id="6428749at2759"/>
<dbReference type="SUPFAM" id="SSF75304">
    <property type="entry name" value="Amidase signature (AS) enzymes"/>
    <property type="match status" value="1"/>
</dbReference>
<name>A0A7R9C1J9_9CRUS</name>
<feature type="active site" description="Charge relay system" evidence="1">
    <location>
        <position position="122"/>
    </location>
</feature>
<evidence type="ECO:0000259" key="2">
    <source>
        <dbReference type="Pfam" id="PF01425"/>
    </source>
</evidence>
<feature type="domain" description="Amidase" evidence="2">
    <location>
        <begin position="60"/>
        <end position="502"/>
    </location>
</feature>
<proteinExistence type="predicted"/>
<protein>
    <recommendedName>
        <fullName evidence="2">Amidase domain-containing protein</fullName>
    </recommendedName>
</protein>
<dbReference type="GO" id="GO:0012505">
    <property type="term" value="C:endomembrane system"/>
    <property type="evidence" value="ECO:0007669"/>
    <property type="project" value="TreeGrafter"/>
</dbReference>
<feature type="active site" description="Charge relay system" evidence="1">
    <location>
        <position position="197"/>
    </location>
</feature>
<dbReference type="AlphaFoldDB" id="A0A7R9C1J9"/>
<dbReference type="Gene3D" id="3.90.1300.10">
    <property type="entry name" value="Amidase signature (AS) domain"/>
    <property type="match status" value="1"/>
</dbReference>
<dbReference type="PANTHER" id="PTHR43372:SF4">
    <property type="entry name" value="FATTY-ACID AMIDE HYDROLASE 2"/>
    <property type="match status" value="1"/>
</dbReference>
<evidence type="ECO:0000313" key="4">
    <source>
        <dbReference type="Proteomes" id="UP000678499"/>
    </source>
</evidence>
<dbReference type="EMBL" id="OA888620">
    <property type="protein sequence ID" value="CAD7283969.1"/>
    <property type="molecule type" value="Genomic_DNA"/>
</dbReference>
<dbReference type="Proteomes" id="UP000678499">
    <property type="component" value="Unassembled WGS sequence"/>
</dbReference>
<dbReference type="InterPro" id="IPR023631">
    <property type="entry name" value="Amidase_dom"/>
</dbReference>
<keyword evidence="4" id="KW-1185">Reference proteome</keyword>
<dbReference type="EMBL" id="CAJPEX010006583">
    <property type="protein sequence ID" value="CAG0924121.1"/>
    <property type="molecule type" value="Genomic_DNA"/>
</dbReference>
<sequence length="530" mass="58314">MLFLIRFGFLVVECLAKWWFWLANWSRPRGELPPVDDEVLLDSAVTLAKKIRRKQVTCERVVQACIRRTQQVGPLLNCVAATRFEAAVSEARKVDAFLASTRIGADDLARDMPFLGVPFTCKESLAVAGMEQSCGFLPRKGYIATEDSPVVKMMKDAGGILIATTNVPELAFWWETVSRQRGVTLNPYDFRRTPGGSSGGEAALVASAGSPIGIATDFYGSIRIPANFCGIFGHKPSGRIVPSGGHFPDGGEKVEGTFVVGPVARTAADCEAVMNVLSRPSTNKLVPMKKPLKNLKVFYMPHDCGGLLTSFVNDEVEDMLLTLVARLNCDGATAKKVRIPEAGWASLLFLFESIERGGRDSLRLRMNYPNKGPLNPFKELFWYVMGKSIHVWPLVLSALVEYFATALLRTPVRGLVFRRLASVRQKFRDLLDTDENTVFLYPTMPHTALFHGQPCVVPFNASYTALLSILQLPVTQVHLGMSSDGLPIGAQVVGGPGKDWLTLAVAEEIENKFGGWKPPFPVLHENTEIR</sequence>
<feature type="non-terminal residue" evidence="3">
    <location>
        <position position="1"/>
    </location>
</feature>
<dbReference type="PANTHER" id="PTHR43372">
    <property type="entry name" value="FATTY-ACID AMIDE HYDROLASE"/>
    <property type="match status" value="1"/>
</dbReference>
<dbReference type="InterPro" id="IPR052739">
    <property type="entry name" value="FAAH2"/>
</dbReference>
<organism evidence="3">
    <name type="scientific">Notodromas monacha</name>
    <dbReference type="NCBI Taxonomy" id="399045"/>
    <lineage>
        <taxon>Eukaryota</taxon>
        <taxon>Metazoa</taxon>
        <taxon>Ecdysozoa</taxon>
        <taxon>Arthropoda</taxon>
        <taxon>Crustacea</taxon>
        <taxon>Oligostraca</taxon>
        <taxon>Ostracoda</taxon>
        <taxon>Podocopa</taxon>
        <taxon>Podocopida</taxon>
        <taxon>Cypridocopina</taxon>
        <taxon>Cypridoidea</taxon>
        <taxon>Cyprididae</taxon>
        <taxon>Notodromas</taxon>
    </lineage>
</organism>
<dbReference type="InterPro" id="IPR036928">
    <property type="entry name" value="AS_sf"/>
</dbReference>
<evidence type="ECO:0000313" key="3">
    <source>
        <dbReference type="EMBL" id="CAD7283969.1"/>
    </source>
</evidence>
<dbReference type="Pfam" id="PF01425">
    <property type="entry name" value="Amidase"/>
    <property type="match status" value="1"/>
</dbReference>